<comment type="caution">
    <text evidence="1">The sequence shown here is derived from an EMBL/GenBank/DDBJ whole genome shotgun (WGS) entry which is preliminary data.</text>
</comment>
<dbReference type="Proteomes" id="UP000616151">
    <property type="component" value="Unassembled WGS sequence"/>
</dbReference>
<protein>
    <submittedName>
        <fullName evidence="1">Low affinity iron permease family protein</fullName>
    </submittedName>
</protein>
<dbReference type="EMBL" id="JAENHL010000008">
    <property type="protein sequence ID" value="MBK1870329.1"/>
    <property type="molecule type" value="Genomic_DNA"/>
</dbReference>
<keyword evidence="2" id="KW-1185">Reference proteome</keyword>
<reference evidence="1" key="1">
    <citation type="submission" date="2021-01" db="EMBL/GenBank/DDBJ databases">
        <authorList>
            <person name="Sun Q."/>
        </authorList>
    </citation>
    <scope>NUCLEOTIDE SEQUENCE</scope>
    <source>
        <strain evidence="1">YIM B02566</strain>
    </source>
</reference>
<sequence length="173" mass="19296">MSSTLQTKFAQATSFIARQAGSPLAFAAAVLLIALWAVAGPFLGYSDVWQLTINTATTIVTFLMVFVLQNSQNRDTEALQIKIDELIRATEGAQNALLDLENLPQDNLDTFRDHYRKLAEHARSKGFDLASVVAGMEAEKEILQRGKRVRPRTRKRKAATRRRNLAREEALAP</sequence>
<accession>A0ACC5RCA5</accession>
<organism evidence="1 2">
    <name type="scientific">Taklimakanibacter albus</name>
    <dbReference type="NCBI Taxonomy" id="2800327"/>
    <lineage>
        <taxon>Bacteria</taxon>
        <taxon>Pseudomonadati</taxon>
        <taxon>Pseudomonadota</taxon>
        <taxon>Alphaproteobacteria</taxon>
        <taxon>Hyphomicrobiales</taxon>
        <taxon>Aestuariivirgaceae</taxon>
        <taxon>Taklimakanibacter</taxon>
    </lineage>
</organism>
<evidence type="ECO:0000313" key="2">
    <source>
        <dbReference type="Proteomes" id="UP000616151"/>
    </source>
</evidence>
<proteinExistence type="predicted"/>
<evidence type="ECO:0000313" key="1">
    <source>
        <dbReference type="EMBL" id="MBK1870329.1"/>
    </source>
</evidence>
<gene>
    <name evidence="1" type="ORF">JHL16_28455</name>
</gene>
<name>A0ACC5RCA5_9HYPH</name>